<protein>
    <submittedName>
        <fullName evidence="2">Uncharacterized protein</fullName>
    </submittedName>
</protein>
<feature type="region of interest" description="Disordered" evidence="1">
    <location>
        <begin position="1"/>
        <end position="54"/>
    </location>
</feature>
<organism evidence="2 3">
    <name type="scientific">Austropuccinia psidii MF-1</name>
    <dbReference type="NCBI Taxonomy" id="1389203"/>
    <lineage>
        <taxon>Eukaryota</taxon>
        <taxon>Fungi</taxon>
        <taxon>Dikarya</taxon>
        <taxon>Basidiomycota</taxon>
        <taxon>Pucciniomycotina</taxon>
        <taxon>Pucciniomycetes</taxon>
        <taxon>Pucciniales</taxon>
        <taxon>Sphaerophragmiaceae</taxon>
        <taxon>Austropuccinia</taxon>
    </lineage>
</organism>
<dbReference type="AlphaFoldDB" id="A0A9Q3JHB6"/>
<keyword evidence="3" id="KW-1185">Reference proteome</keyword>
<sequence length="140" mass="16199">MTPDLKKEGPVVSKSSQQALEQSKDKHKGPQKKQRGPRKGQLAHNLPTRVQDSQVRALRHGKCVQYGQNSYGVHSQGTGKDEKDLFKQIIYEIRYIQYIMAVKLNKFDTELKKLTSNIKALRDNGRDFTEWFEVINDRLE</sequence>
<accession>A0A9Q3JHB6</accession>
<evidence type="ECO:0000256" key="1">
    <source>
        <dbReference type="SAM" id="MobiDB-lite"/>
    </source>
</evidence>
<comment type="caution">
    <text evidence="2">The sequence shown here is derived from an EMBL/GenBank/DDBJ whole genome shotgun (WGS) entry which is preliminary data.</text>
</comment>
<feature type="compositionally biased region" description="Basic residues" evidence="1">
    <location>
        <begin position="25"/>
        <end position="38"/>
    </location>
</feature>
<dbReference type="EMBL" id="AVOT02073968">
    <property type="protein sequence ID" value="MBW0563258.1"/>
    <property type="molecule type" value="Genomic_DNA"/>
</dbReference>
<name>A0A9Q3JHB6_9BASI</name>
<dbReference type="Proteomes" id="UP000765509">
    <property type="component" value="Unassembled WGS sequence"/>
</dbReference>
<proteinExistence type="predicted"/>
<evidence type="ECO:0000313" key="2">
    <source>
        <dbReference type="EMBL" id="MBW0563258.1"/>
    </source>
</evidence>
<gene>
    <name evidence="2" type="ORF">O181_102973</name>
</gene>
<reference evidence="2" key="1">
    <citation type="submission" date="2021-03" db="EMBL/GenBank/DDBJ databases">
        <title>Draft genome sequence of rust myrtle Austropuccinia psidii MF-1, a brazilian biotype.</title>
        <authorList>
            <person name="Quecine M.C."/>
            <person name="Pachon D.M.R."/>
            <person name="Bonatelli M.L."/>
            <person name="Correr F.H."/>
            <person name="Franceschini L.M."/>
            <person name="Leite T.F."/>
            <person name="Margarido G.R.A."/>
            <person name="Almeida C.A."/>
            <person name="Ferrarezi J.A."/>
            <person name="Labate C.A."/>
        </authorList>
    </citation>
    <scope>NUCLEOTIDE SEQUENCE</scope>
    <source>
        <strain evidence="2">MF-1</strain>
    </source>
</reference>
<evidence type="ECO:0000313" key="3">
    <source>
        <dbReference type="Proteomes" id="UP000765509"/>
    </source>
</evidence>